<reference evidence="1 2" key="1">
    <citation type="journal article" date="2019" name="Sci. Rep.">
        <title>Orb-weaving spider Araneus ventricosus genome elucidates the spidroin gene catalogue.</title>
        <authorList>
            <person name="Kono N."/>
            <person name="Nakamura H."/>
            <person name="Ohtoshi R."/>
            <person name="Moran D.A.P."/>
            <person name="Shinohara A."/>
            <person name="Yoshida Y."/>
            <person name="Fujiwara M."/>
            <person name="Mori M."/>
            <person name="Tomita M."/>
            <person name="Arakawa K."/>
        </authorList>
    </citation>
    <scope>NUCLEOTIDE SEQUENCE [LARGE SCALE GENOMIC DNA]</scope>
</reference>
<dbReference type="OrthoDB" id="6774575at2759"/>
<gene>
    <name evidence="1" type="ORF">AVEN_235725_1</name>
</gene>
<keyword evidence="2" id="KW-1185">Reference proteome</keyword>
<dbReference type="EMBL" id="BGPR01217144">
    <property type="protein sequence ID" value="GBN54668.1"/>
    <property type="molecule type" value="Genomic_DNA"/>
</dbReference>
<comment type="caution">
    <text evidence="1">The sequence shown here is derived from an EMBL/GenBank/DDBJ whole genome shotgun (WGS) entry which is preliminary data.</text>
</comment>
<sequence length="106" mass="11905">MSSPTLIQEPELILAQTLRVGTGHCNNHLLHRNVWALGRGAVLPELLQDVPIAIRNRMLFQHDGAPAHFVFPLISYFLCLRLSTDVHNYLNATFGARWVGRGRPVP</sequence>
<protein>
    <submittedName>
        <fullName evidence="1">Uncharacterized protein</fullName>
    </submittedName>
</protein>
<evidence type="ECO:0000313" key="1">
    <source>
        <dbReference type="EMBL" id="GBN54668.1"/>
    </source>
</evidence>
<dbReference type="Proteomes" id="UP000499080">
    <property type="component" value="Unassembled WGS sequence"/>
</dbReference>
<proteinExistence type="predicted"/>
<dbReference type="AlphaFoldDB" id="A0A4Y2PRY5"/>
<organism evidence="1 2">
    <name type="scientific">Araneus ventricosus</name>
    <name type="common">Orbweaver spider</name>
    <name type="synonym">Epeira ventricosa</name>
    <dbReference type="NCBI Taxonomy" id="182803"/>
    <lineage>
        <taxon>Eukaryota</taxon>
        <taxon>Metazoa</taxon>
        <taxon>Ecdysozoa</taxon>
        <taxon>Arthropoda</taxon>
        <taxon>Chelicerata</taxon>
        <taxon>Arachnida</taxon>
        <taxon>Araneae</taxon>
        <taxon>Araneomorphae</taxon>
        <taxon>Entelegynae</taxon>
        <taxon>Araneoidea</taxon>
        <taxon>Araneidae</taxon>
        <taxon>Araneus</taxon>
    </lineage>
</organism>
<accession>A0A4Y2PRY5</accession>
<name>A0A4Y2PRY5_ARAVE</name>
<evidence type="ECO:0000313" key="2">
    <source>
        <dbReference type="Proteomes" id="UP000499080"/>
    </source>
</evidence>